<evidence type="ECO:0000256" key="1">
    <source>
        <dbReference type="ARBA" id="ARBA00023054"/>
    </source>
</evidence>
<feature type="domain" description="Striatin N-terminal" evidence="4">
    <location>
        <begin position="7"/>
        <end position="110"/>
    </location>
</feature>
<dbReference type="AlphaFoldDB" id="A0AAV5RLD6"/>
<dbReference type="Gene3D" id="2.130.10.10">
    <property type="entry name" value="YVTN repeat-like/Quinoprotein amine dehydrogenase"/>
    <property type="match status" value="1"/>
</dbReference>
<dbReference type="PANTHER" id="PTHR15653:SF0">
    <property type="entry name" value="CONNECTOR OF KINASE TO AP-1, ISOFORM E"/>
    <property type="match status" value="1"/>
</dbReference>
<dbReference type="Proteomes" id="UP001362899">
    <property type="component" value="Unassembled WGS sequence"/>
</dbReference>
<feature type="compositionally biased region" description="Polar residues" evidence="3">
    <location>
        <begin position="224"/>
        <end position="240"/>
    </location>
</feature>
<feature type="compositionally biased region" description="Polar residues" evidence="3">
    <location>
        <begin position="344"/>
        <end position="358"/>
    </location>
</feature>
<feature type="region of interest" description="Disordered" evidence="3">
    <location>
        <begin position="337"/>
        <end position="415"/>
    </location>
</feature>
<feature type="compositionally biased region" description="Polar residues" evidence="3">
    <location>
        <begin position="402"/>
        <end position="415"/>
    </location>
</feature>
<dbReference type="SUPFAM" id="SSF50978">
    <property type="entry name" value="WD40 repeat-like"/>
    <property type="match status" value="1"/>
</dbReference>
<reference evidence="5 6" key="1">
    <citation type="journal article" date="2023" name="Elife">
        <title>Identification of key yeast species and microbe-microbe interactions impacting larval growth of Drosophila in the wild.</title>
        <authorList>
            <person name="Mure A."/>
            <person name="Sugiura Y."/>
            <person name="Maeda R."/>
            <person name="Honda K."/>
            <person name="Sakurai N."/>
            <person name="Takahashi Y."/>
            <person name="Watada M."/>
            <person name="Katoh T."/>
            <person name="Gotoh A."/>
            <person name="Gotoh Y."/>
            <person name="Taniguchi I."/>
            <person name="Nakamura K."/>
            <person name="Hayashi T."/>
            <person name="Katayama T."/>
            <person name="Uemura T."/>
            <person name="Hattori Y."/>
        </authorList>
    </citation>
    <scope>NUCLEOTIDE SEQUENCE [LARGE SCALE GENOMIC DNA]</scope>
    <source>
        <strain evidence="5 6">SB-73</strain>
    </source>
</reference>
<protein>
    <recommendedName>
        <fullName evidence="4">Striatin N-terminal domain-containing protein</fullName>
    </recommendedName>
</protein>
<evidence type="ECO:0000256" key="2">
    <source>
        <dbReference type="SAM" id="Coils"/>
    </source>
</evidence>
<evidence type="ECO:0000313" key="5">
    <source>
        <dbReference type="EMBL" id="GMM52329.1"/>
    </source>
</evidence>
<gene>
    <name evidence="5" type="ORF">DASB73_032920</name>
</gene>
<evidence type="ECO:0000256" key="3">
    <source>
        <dbReference type="SAM" id="MobiDB-lite"/>
    </source>
</evidence>
<organism evidence="5 6">
    <name type="scientific">Starmerella bacillaris</name>
    <name type="common">Yeast</name>
    <name type="synonym">Candida zemplinina</name>
    <dbReference type="NCBI Taxonomy" id="1247836"/>
    <lineage>
        <taxon>Eukaryota</taxon>
        <taxon>Fungi</taxon>
        <taxon>Dikarya</taxon>
        <taxon>Ascomycota</taxon>
        <taxon>Saccharomycotina</taxon>
        <taxon>Dipodascomycetes</taxon>
        <taxon>Dipodascales</taxon>
        <taxon>Trichomonascaceae</taxon>
        <taxon>Starmerella</taxon>
    </lineage>
</organism>
<comment type="caution">
    <text evidence="5">The sequence shown here is derived from an EMBL/GenBank/DDBJ whole genome shotgun (WGS) entry which is preliminary data.</text>
</comment>
<keyword evidence="1 2" id="KW-0175">Coiled coil</keyword>
<dbReference type="InterPro" id="IPR036322">
    <property type="entry name" value="WD40_repeat_dom_sf"/>
</dbReference>
<feature type="coiled-coil region" evidence="2">
    <location>
        <begin position="33"/>
        <end position="74"/>
    </location>
</feature>
<accession>A0AAV5RLD6</accession>
<sequence>MEESTYTLPGVMQFLRSEWQKRERQTIDWELERAQMRSTISNLQNEKLALQKERDNARKELDILFLRLKNAKSANKDGSNGAENSENTSSNQDSQDLTYNDDNTIKEKIEASRVFLNECVADIKNILRNTNITNTGFDLSTDINLNLSTEQSRTLGNFGSSALLVEFLPNDKIVALTTKGELVLWNNELRINATGVYHGLNSQNSQNSETAQNAQNALNAQNNSHAKSLSTATGHSSTETIRSVEHMPSNYHFSNCTALHYLNYAEKLFVAEGNNISVFDSKDKLKLKFVKKHTIGDFGITYLCCHKNNSLVLTIEEDGNAYCYSYQRVKQETVHENIRDNESDSQSDSGYDNVNVSNDDGELKTSDFNSKSNSESNSESADQNSAGSTAQDDIQKDERNARGSNTELNPPSLNMDSFKKISELGSSTSCVCFAEIDGEPMALLAKTTESNEGGQLNGLIFVVDPISGEIQCKIIFSVVKKITAIACVNDTVVIGTANGDLQTFGLKRGEILSEFNSAHRGDITCLSPISPNLVASAGADGRVSLWSVPSLIWKGRLYNHDSAYGINALAVSDSNELAVAGGDAVIRLYNL</sequence>
<dbReference type="InterPro" id="IPR015943">
    <property type="entry name" value="WD40/YVTN_repeat-like_dom_sf"/>
</dbReference>
<dbReference type="SMART" id="SM00320">
    <property type="entry name" value="WD40"/>
    <property type="match status" value="4"/>
</dbReference>
<dbReference type="InterPro" id="IPR013258">
    <property type="entry name" value="Striatin_N"/>
</dbReference>
<evidence type="ECO:0000259" key="4">
    <source>
        <dbReference type="Pfam" id="PF08232"/>
    </source>
</evidence>
<feature type="region of interest" description="Disordered" evidence="3">
    <location>
        <begin position="74"/>
        <end position="99"/>
    </location>
</feature>
<dbReference type="InterPro" id="IPR001680">
    <property type="entry name" value="WD40_rpt"/>
</dbReference>
<feature type="compositionally biased region" description="Low complexity" evidence="3">
    <location>
        <begin position="366"/>
        <end position="386"/>
    </location>
</feature>
<name>A0AAV5RLD6_STABA</name>
<dbReference type="InterPro" id="IPR051488">
    <property type="entry name" value="WD_repeat_striatin"/>
</dbReference>
<proteinExistence type="predicted"/>
<dbReference type="PANTHER" id="PTHR15653">
    <property type="entry name" value="STRIATIN"/>
    <property type="match status" value="1"/>
</dbReference>
<dbReference type="EMBL" id="BTGC01000008">
    <property type="protein sequence ID" value="GMM52329.1"/>
    <property type="molecule type" value="Genomic_DNA"/>
</dbReference>
<evidence type="ECO:0000313" key="6">
    <source>
        <dbReference type="Proteomes" id="UP001362899"/>
    </source>
</evidence>
<feature type="region of interest" description="Disordered" evidence="3">
    <location>
        <begin position="221"/>
        <end position="240"/>
    </location>
</feature>
<dbReference type="Pfam" id="PF08232">
    <property type="entry name" value="Striatin"/>
    <property type="match status" value="1"/>
</dbReference>
<keyword evidence="6" id="KW-1185">Reference proteome</keyword>
<dbReference type="Pfam" id="PF00400">
    <property type="entry name" value="WD40"/>
    <property type="match status" value="2"/>
</dbReference>